<keyword evidence="3" id="KW-1185">Reference proteome</keyword>
<evidence type="ECO:0000259" key="1">
    <source>
        <dbReference type="Pfam" id="PF13454"/>
    </source>
</evidence>
<reference evidence="2 3" key="1">
    <citation type="submission" date="2020-08" db="EMBL/GenBank/DDBJ databases">
        <title>Sequencing the genomes of 1000 actinobacteria strains.</title>
        <authorList>
            <person name="Klenk H.-P."/>
        </authorList>
    </citation>
    <scope>NUCLEOTIDE SEQUENCE [LARGE SCALE GENOMIC DNA]</scope>
    <source>
        <strain evidence="2 3">DSM 28967</strain>
    </source>
</reference>
<dbReference type="InterPro" id="IPR036188">
    <property type="entry name" value="FAD/NAD-bd_sf"/>
</dbReference>
<feature type="domain" description="FAD-dependent urate hydroxylase HpyO/Asp monooxygenase CreE-like FAD/NAD(P)-binding" evidence="1">
    <location>
        <begin position="2"/>
        <end position="112"/>
    </location>
</feature>
<dbReference type="InterPro" id="IPR052189">
    <property type="entry name" value="L-asp_N-monooxygenase_NS-form"/>
</dbReference>
<proteinExistence type="predicted"/>
<dbReference type="Pfam" id="PF13454">
    <property type="entry name" value="NAD_binding_9"/>
    <property type="match status" value="1"/>
</dbReference>
<gene>
    <name evidence="2" type="ORF">HDA39_004977</name>
</gene>
<evidence type="ECO:0000313" key="2">
    <source>
        <dbReference type="EMBL" id="MBB5838243.1"/>
    </source>
</evidence>
<dbReference type="InterPro" id="IPR038732">
    <property type="entry name" value="HpyO/CreE_NAD-binding"/>
</dbReference>
<protein>
    <recommendedName>
        <fullName evidence="1">FAD-dependent urate hydroxylase HpyO/Asp monooxygenase CreE-like FAD/NAD(P)-binding domain-containing protein</fullName>
    </recommendedName>
</protein>
<organism evidence="2 3">
    <name type="scientific">Kribbella italica</name>
    <dbReference type="NCBI Taxonomy" id="1540520"/>
    <lineage>
        <taxon>Bacteria</taxon>
        <taxon>Bacillati</taxon>
        <taxon>Actinomycetota</taxon>
        <taxon>Actinomycetes</taxon>
        <taxon>Propionibacteriales</taxon>
        <taxon>Kribbellaceae</taxon>
        <taxon>Kribbella</taxon>
    </lineage>
</organism>
<evidence type="ECO:0000313" key="3">
    <source>
        <dbReference type="Proteomes" id="UP000549971"/>
    </source>
</evidence>
<accession>A0A7W9JB91</accession>
<sequence length="559" mass="60826">MTSDVTIFTDESVECEGPVVPGPALDQWVVGAGATVLEEAGIEPPGAMDFPPRLVQAEYLAWVWDRVVASLPANVVVETHLERAVELTEKNTVRLESGREIQADVVVLALGYLDRELTPEEVAWGNAATKHGLTYLPPGYTADVDLSDLRAGENVIVRGLGQAFIDLMVLLTEGRGGWYDECSGLLTYHPSGNEPILYAGSRRGVPYHAKLGYTVAGTTPVPTRYLTKEALDSLDGQVLDYARQLRPLIDKELTYAHYRQLFTAHPDRTTWTWDEFATVLDRTFPTDEEFRTAVARAVPSEHDHFDLAAVDRPLAGVGFTDRDQLDQTVVQLIENDLLRRADPQYSPDLAVFNALLGVYSVLSVAITEGRLSDEDRVRHVETEWHGFFSFVASGPPPRRLEELLALHRAGLVKFTGPDLTVALDNDQFVGRSPAVPGELRARAFVEARLPRPDVLAATDPLLRGLLGNGLLAADELIAGDGTSLGGGQLKADSHCRAIRADGTVHPELFLLGPSVSGSAGSSGFSRPYFNGPGFRQNDAVARRLLQLLTTSTKAGHHGS</sequence>
<dbReference type="SUPFAM" id="SSF51905">
    <property type="entry name" value="FAD/NAD(P)-binding domain"/>
    <property type="match status" value="1"/>
</dbReference>
<comment type="caution">
    <text evidence="2">The sequence shown here is derived from an EMBL/GenBank/DDBJ whole genome shotgun (WGS) entry which is preliminary data.</text>
</comment>
<dbReference type="PANTHER" id="PTHR40254">
    <property type="entry name" value="BLR0577 PROTEIN"/>
    <property type="match status" value="1"/>
</dbReference>
<dbReference type="Proteomes" id="UP000549971">
    <property type="component" value="Unassembled WGS sequence"/>
</dbReference>
<name>A0A7W9JB91_9ACTN</name>
<dbReference type="PANTHER" id="PTHR40254:SF1">
    <property type="entry name" value="BLR0577 PROTEIN"/>
    <property type="match status" value="1"/>
</dbReference>
<dbReference type="AlphaFoldDB" id="A0A7W9JB91"/>
<dbReference type="EMBL" id="JACHMY010000001">
    <property type="protein sequence ID" value="MBB5838243.1"/>
    <property type="molecule type" value="Genomic_DNA"/>
</dbReference>